<dbReference type="InterPro" id="IPR051262">
    <property type="entry name" value="SMP-30/CGR1_Lactonase"/>
</dbReference>
<feature type="domain" description="SMP-30/Gluconolactonase/LRE-like region" evidence="2">
    <location>
        <begin position="40"/>
        <end position="268"/>
    </location>
</feature>
<evidence type="ECO:0000259" key="2">
    <source>
        <dbReference type="Pfam" id="PF08450"/>
    </source>
</evidence>
<dbReference type="Gene3D" id="2.120.10.30">
    <property type="entry name" value="TolB, C-terminal domain"/>
    <property type="match status" value="1"/>
</dbReference>
<dbReference type="PANTHER" id="PTHR47572:SF4">
    <property type="entry name" value="LACTONASE DRP35"/>
    <property type="match status" value="1"/>
</dbReference>
<evidence type="ECO:0000256" key="1">
    <source>
        <dbReference type="ARBA" id="ARBA00022801"/>
    </source>
</evidence>
<protein>
    <submittedName>
        <fullName evidence="3">SMP-30/gluconolactonase/LRE family protein</fullName>
    </submittedName>
</protein>
<dbReference type="AlphaFoldDB" id="A0A9Q4SYS1"/>
<reference evidence="3" key="1">
    <citation type="submission" date="2018-11" db="EMBL/GenBank/DDBJ databases">
        <title>Genomics analysis of Putative Virulence Factors on Adhesion and Cytotoxicity for Cronobacter spp.</title>
        <authorList>
            <person name="Cui J."/>
        </authorList>
    </citation>
    <scope>NUCLEOTIDE SEQUENCE</scope>
    <source>
        <strain evidence="3">SD69</strain>
    </source>
</reference>
<dbReference type="PANTHER" id="PTHR47572">
    <property type="entry name" value="LIPOPROTEIN-RELATED"/>
    <property type="match status" value="1"/>
</dbReference>
<name>A0A9Q4SYS1_9ENTR</name>
<accession>A0A9Q4SYS1</accession>
<sequence length="319" mass="33800">MPGLCHDALTRSVVPVPPCERALHTVEAEPFFRIPDNAMVPEGAVFDRHDNLLFVDAASGRVLRLTPQKQLSIVLPENTLGASGLAVHKDGRLFIASVGDMHRGSVRAINPDGTTTQIIVAPEAGFLANDLVFDNRGGFYFTDSRGSSAEPKGGVFYVSPDYRSVVPVLPGLAVGNGVAICPDSTSPDGTLLWTTEHGKNRLHRLRLADATTIAPFGSVVAYSFTGPAPDGARVDREGNVYVAITGQGRVLVFNRNGLPVGQIVLPERDRGHNLKSTSLAIRPGSDEMFIVASGGSEPGGATIFRSGAFAPAPLPYSHQ</sequence>
<dbReference type="SUPFAM" id="SSF63829">
    <property type="entry name" value="Calcium-dependent phosphotriesterase"/>
    <property type="match status" value="1"/>
</dbReference>
<evidence type="ECO:0000313" key="3">
    <source>
        <dbReference type="EMBL" id="NCH86765.1"/>
    </source>
</evidence>
<dbReference type="GO" id="GO:0016787">
    <property type="term" value="F:hydrolase activity"/>
    <property type="evidence" value="ECO:0007669"/>
    <property type="project" value="UniProtKB-KW"/>
</dbReference>
<organism evidence="3 4">
    <name type="scientific">Cronobacter dublinensis</name>
    <dbReference type="NCBI Taxonomy" id="413497"/>
    <lineage>
        <taxon>Bacteria</taxon>
        <taxon>Pseudomonadati</taxon>
        <taxon>Pseudomonadota</taxon>
        <taxon>Gammaproteobacteria</taxon>
        <taxon>Enterobacterales</taxon>
        <taxon>Enterobacteriaceae</taxon>
        <taxon>Cronobacter</taxon>
    </lineage>
</organism>
<gene>
    <name evidence="3" type="ORF">EHJ13_04740</name>
</gene>
<dbReference type="Pfam" id="PF08450">
    <property type="entry name" value="SGL"/>
    <property type="match status" value="1"/>
</dbReference>
<comment type="caution">
    <text evidence="3">The sequence shown here is derived from an EMBL/GenBank/DDBJ whole genome shotgun (WGS) entry which is preliminary data.</text>
</comment>
<dbReference type="RefSeq" id="WP_007747630.1">
    <property type="nucleotide sequence ID" value="NZ_JAANQM010000011.1"/>
</dbReference>
<dbReference type="EMBL" id="RPBY01000001">
    <property type="protein sequence ID" value="NCH86765.1"/>
    <property type="molecule type" value="Genomic_DNA"/>
</dbReference>
<dbReference type="Proteomes" id="UP000778262">
    <property type="component" value="Unassembled WGS sequence"/>
</dbReference>
<dbReference type="InterPro" id="IPR013658">
    <property type="entry name" value="SGL"/>
</dbReference>
<keyword evidence="1" id="KW-0378">Hydrolase</keyword>
<evidence type="ECO:0000313" key="4">
    <source>
        <dbReference type="Proteomes" id="UP000778262"/>
    </source>
</evidence>
<dbReference type="InterPro" id="IPR011042">
    <property type="entry name" value="6-blade_b-propeller_TolB-like"/>
</dbReference>
<proteinExistence type="predicted"/>